<protein>
    <submittedName>
        <fullName evidence="2">Antibiotic biosynthesis monooxygenase</fullName>
    </submittedName>
</protein>
<proteinExistence type="predicted"/>
<dbReference type="InterPro" id="IPR050744">
    <property type="entry name" value="AI-2_Isomerase_LsrG"/>
</dbReference>
<dbReference type="PROSITE" id="PS51725">
    <property type="entry name" value="ABM"/>
    <property type="match status" value="1"/>
</dbReference>
<dbReference type="Proteomes" id="UP000072605">
    <property type="component" value="Unassembled WGS sequence"/>
</dbReference>
<dbReference type="Proteomes" id="UP000053797">
    <property type="component" value="Unassembled WGS sequence"/>
</dbReference>
<evidence type="ECO:0000313" key="4">
    <source>
        <dbReference type="Proteomes" id="UP000053797"/>
    </source>
</evidence>
<dbReference type="EMBL" id="LNQL01000003">
    <property type="protein sequence ID" value="KSU48920.1"/>
    <property type="molecule type" value="Genomic_DNA"/>
</dbReference>
<accession>A0A0V8GF75</accession>
<evidence type="ECO:0000259" key="1">
    <source>
        <dbReference type="PROSITE" id="PS51725"/>
    </source>
</evidence>
<feature type="domain" description="ABM" evidence="1">
    <location>
        <begin position="4"/>
        <end position="93"/>
    </location>
</feature>
<dbReference type="GO" id="GO:0004497">
    <property type="term" value="F:monooxygenase activity"/>
    <property type="evidence" value="ECO:0007669"/>
    <property type="project" value="UniProtKB-KW"/>
</dbReference>
<dbReference type="PANTHER" id="PTHR33336:SF15">
    <property type="entry name" value="ABM DOMAIN-CONTAINING PROTEIN"/>
    <property type="match status" value="1"/>
</dbReference>
<name>A0A0V8GF75_9BACL</name>
<dbReference type="RefSeq" id="WP_023467012.1">
    <property type="nucleotide sequence ID" value="NZ_FMYN01000003.1"/>
</dbReference>
<dbReference type="AlphaFoldDB" id="A0A0V8GF75"/>
<evidence type="ECO:0000313" key="2">
    <source>
        <dbReference type="EMBL" id="KSU48920.1"/>
    </source>
</evidence>
<dbReference type="Pfam" id="PF03992">
    <property type="entry name" value="ABM"/>
    <property type="match status" value="1"/>
</dbReference>
<organism evidence="2 4">
    <name type="scientific">Exiguobacterium indicum</name>
    <dbReference type="NCBI Taxonomy" id="296995"/>
    <lineage>
        <taxon>Bacteria</taxon>
        <taxon>Bacillati</taxon>
        <taxon>Bacillota</taxon>
        <taxon>Bacilli</taxon>
        <taxon>Bacillales</taxon>
        <taxon>Bacillales Family XII. Incertae Sedis</taxon>
        <taxon>Exiguobacterium</taxon>
    </lineage>
</organism>
<dbReference type="Gene3D" id="3.30.70.100">
    <property type="match status" value="1"/>
</dbReference>
<dbReference type="SUPFAM" id="SSF54909">
    <property type="entry name" value="Dimeric alpha+beta barrel"/>
    <property type="match status" value="1"/>
</dbReference>
<reference evidence="3 5" key="2">
    <citation type="journal article" date="2016" name="Front. Microbiol.">
        <title>Genomic Resource of Rice Seed Associated Bacteria.</title>
        <authorList>
            <person name="Midha S."/>
            <person name="Bansal K."/>
            <person name="Sharma S."/>
            <person name="Kumar N."/>
            <person name="Patil P.P."/>
            <person name="Chaudhry V."/>
            <person name="Patil P.B."/>
        </authorList>
    </citation>
    <scope>NUCLEOTIDE SEQUENCE [LARGE SCALE GENOMIC DNA]</scope>
    <source>
        <strain evidence="3 5">RSA11</strain>
    </source>
</reference>
<dbReference type="PANTHER" id="PTHR33336">
    <property type="entry name" value="QUINOL MONOOXYGENASE YGIN-RELATED"/>
    <property type="match status" value="1"/>
</dbReference>
<dbReference type="InterPro" id="IPR011008">
    <property type="entry name" value="Dimeric_a/b-barrel"/>
</dbReference>
<sequence length="97" mass="11416">MGEIVVNAVLTIKAGLADQVFPILQTVYHAAQKEEGCLRYSLHQSIEDEHQFMLYEVYRDEEALEAHIASDHYKAYREQIELYLMDRQVTKYVEMTF</sequence>
<comment type="caution">
    <text evidence="2">The sequence shown here is derived from an EMBL/GenBank/DDBJ whole genome shotgun (WGS) entry which is preliminary data.</text>
</comment>
<reference evidence="2 4" key="1">
    <citation type="journal article" date="2015" name="Int. J. Syst. Evol. Microbiol.">
        <title>Exiguobacterium enclense sp. nov., isolated from sediment.</title>
        <authorList>
            <person name="Dastager S.G."/>
            <person name="Mawlankar R."/>
            <person name="Sonalkar V.V."/>
            <person name="Thorat M.N."/>
            <person name="Mual P."/>
            <person name="Verma A."/>
            <person name="Krishnamurthi S."/>
            <person name="Tang S.K."/>
            <person name="Li W.J."/>
        </authorList>
    </citation>
    <scope>NUCLEOTIDE SEQUENCE [LARGE SCALE GENOMIC DNA]</scope>
    <source>
        <strain evidence="2 4">NIO-1109</strain>
    </source>
</reference>
<dbReference type="OrthoDB" id="9806189at2"/>
<keyword evidence="2" id="KW-0503">Monooxygenase</keyword>
<evidence type="ECO:0000313" key="3">
    <source>
        <dbReference type="EMBL" id="KTR25462.1"/>
    </source>
</evidence>
<gene>
    <name evidence="2" type="ORF">AS033_11375</name>
    <name evidence="3" type="ORF">RSA11_15210</name>
</gene>
<evidence type="ECO:0000313" key="5">
    <source>
        <dbReference type="Proteomes" id="UP000072605"/>
    </source>
</evidence>
<dbReference type="InterPro" id="IPR007138">
    <property type="entry name" value="ABM_dom"/>
</dbReference>
<dbReference type="EMBL" id="LDQV01000037">
    <property type="protein sequence ID" value="KTR25462.1"/>
    <property type="molecule type" value="Genomic_DNA"/>
</dbReference>
<keyword evidence="2" id="KW-0560">Oxidoreductase</keyword>